<feature type="non-terminal residue" evidence="1">
    <location>
        <position position="1"/>
    </location>
</feature>
<keyword evidence="2" id="KW-1185">Reference proteome</keyword>
<feature type="non-terminal residue" evidence="1">
    <location>
        <position position="128"/>
    </location>
</feature>
<sequence>DAIKQPLMVLNPNIQKEAIKCFKTIQRIMGDRSKSRSSSNVLENIQWLLDCGILHGELRDEIYVQIYSIRKGWELLSVVTVTFPPSKNFEAYLMNYISDSFNVQENQIDVLSKHVHSRLVRICKRGPR</sequence>
<accession>A0ACA9SD78</accession>
<name>A0ACA9SD78_9GLOM</name>
<dbReference type="Proteomes" id="UP000789920">
    <property type="component" value="Unassembled WGS sequence"/>
</dbReference>
<evidence type="ECO:0000313" key="2">
    <source>
        <dbReference type="Proteomes" id="UP000789920"/>
    </source>
</evidence>
<reference evidence="1" key="1">
    <citation type="submission" date="2021-06" db="EMBL/GenBank/DDBJ databases">
        <authorList>
            <person name="Kallberg Y."/>
            <person name="Tangrot J."/>
            <person name="Rosling A."/>
        </authorList>
    </citation>
    <scope>NUCLEOTIDE SEQUENCE</scope>
    <source>
        <strain evidence="1">MA461A</strain>
    </source>
</reference>
<protein>
    <submittedName>
        <fullName evidence="1">19855_t:CDS:1</fullName>
    </submittedName>
</protein>
<comment type="caution">
    <text evidence="1">The sequence shown here is derived from an EMBL/GenBank/DDBJ whole genome shotgun (WGS) entry which is preliminary data.</text>
</comment>
<evidence type="ECO:0000313" key="1">
    <source>
        <dbReference type="EMBL" id="CAG8836101.1"/>
    </source>
</evidence>
<gene>
    <name evidence="1" type="ORF">RPERSI_LOCUS29809</name>
</gene>
<proteinExistence type="predicted"/>
<organism evidence="1 2">
    <name type="scientific">Racocetra persica</name>
    <dbReference type="NCBI Taxonomy" id="160502"/>
    <lineage>
        <taxon>Eukaryota</taxon>
        <taxon>Fungi</taxon>
        <taxon>Fungi incertae sedis</taxon>
        <taxon>Mucoromycota</taxon>
        <taxon>Glomeromycotina</taxon>
        <taxon>Glomeromycetes</taxon>
        <taxon>Diversisporales</taxon>
        <taxon>Gigasporaceae</taxon>
        <taxon>Racocetra</taxon>
    </lineage>
</organism>
<dbReference type="EMBL" id="CAJVQC010113673">
    <property type="protein sequence ID" value="CAG8836101.1"/>
    <property type="molecule type" value="Genomic_DNA"/>
</dbReference>